<accession>A0ABW1DMY6</accession>
<comment type="function">
    <text evidence="6">Cleaves both 3' and 5' ssDNA extremities of branched DNA structures.</text>
</comment>
<dbReference type="Pfam" id="PF21003">
    <property type="entry name" value="NucS_N"/>
    <property type="match status" value="1"/>
</dbReference>
<dbReference type="HAMAP" id="MF_00722">
    <property type="entry name" value="NucS"/>
    <property type="match status" value="1"/>
</dbReference>
<dbReference type="NCBIfam" id="NF003270">
    <property type="entry name" value="PRK04247.1"/>
    <property type="match status" value="1"/>
</dbReference>
<reference evidence="10" key="1">
    <citation type="journal article" date="2019" name="Int. J. Syst. Evol. Microbiol.">
        <title>The Global Catalogue of Microorganisms (GCM) 10K type strain sequencing project: providing services to taxonomists for standard genome sequencing and annotation.</title>
        <authorList>
            <consortium name="The Broad Institute Genomics Platform"/>
            <consortium name="The Broad Institute Genome Sequencing Center for Infectious Disease"/>
            <person name="Wu L."/>
            <person name="Ma J."/>
        </authorList>
    </citation>
    <scope>NUCLEOTIDE SEQUENCE [LARGE SCALE GENOMIC DNA]</scope>
    <source>
        <strain evidence="10">CGMCC 1.15053</strain>
    </source>
</reference>
<evidence type="ECO:0000256" key="5">
    <source>
        <dbReference type="ARBA" id="ARBA00023125"/>
    </source>
</evidence>
<keyword evidence="5 6" id="KW-0238">DNA-binding</keyword>
<evidence type="ECO:0000256" key="4">
    <source>
        <dbReference type="ARBA" id="ARBA00022801"/>
    </source>
</evidence>
<dbReference type="InterPro" id="IPR002793">
    <property type="entry name" value="Endonuclease_NucS"/>
</dbReference>
<dbReference type="EC" id="3.1.-.-" evidence="6"/>
<dbReference type="RefSeq" id="WP_380051673.1">
    <property type="nucleotide sequence ID" value="NZ_JBHSOH010000035.1"/>
</dbReference>
<sequence>MIRQQLLTPSPEDLADFLNRHTRSRDCLVQVAGLAEVTYQGRAASTADVGTYLMVIKQDGSLQIHHPTGIKPMNWQPKTDSITARVDEDVCMLLASRRSPEELVQVVFLEPQVALALELAQAGGFVLRGSEAEMQQTLAEHPELIEPGLRVLNRELMVESGGIDLYARDAQGRYVVVELKWGRATQHAVSQLARYVRSVEGKLPARAVVRGILAAPSITTPARLELEDRGLEFREVSALPQATAAAGGPGAQPSLFD</sequence>
<name>A0ABW1DMY6_9DEIO</name>
<keyword evidence="3 6" id="KW-0255">Endonuclease</keyword>
<dbReference type="GO" id="GO:0004519">
    <property type="term" value="F:endonuclease activity"/>
    <property type="evidence" value="ECO:0007669"/>
    <property type="project" value="UniProtKB-KW"/>
</dbReference>
<dbReference type="Proteomes" id="UP001595979">
    <property type="component" value="Unassembled WGS sequence"/>
</dbReference>
<keyword evidence="2 6" id="KW-0540">Nuclease</keyword>
<evidence type="ECO:0000313" key="9">
    <source>
        <dbReference type="EMBL" id="MFC5850017.1"/>
    </source>
</evidence>
<feature type="domain" description="Endonuclease NucS N-terminal PH-like" evidence="8">
    <location>
        <begin position="34"/>
        <end position="112"/>
    </location>
</feature>
<evidence type="ECO:0000313" key="10">
    <source>
        <dbReference type="Proteomes" id="UP001595979"/>
    </source>
</evidence>
<keyword evidence="1 6" id="KW-0963">Cytoplasm</keyword>
<dbReference type="CDD" id="cd22341">
    <property type="entry name" value="NucS-like"/>
    <property type="match status" value="1"/>
</dbReference>
<dbReference type="PANTHER" id="PTHR38814">
    <property type="entry name" value="ENDONUCLEASE NUCS"/>
    <property type="match status" value="1"/>
</dbReference>
<comment type="caution">
    <text evidence="9">The sequence shown here is derived from an EMBL/GenBank/DDBJ whole genome shotgun (WGS) entry which is preliminary data.</text>
</comment>
<dbReference type="PANTHER" id="PTHR38814:SF1">
    <property type="entry name" value="ENDONUCLEASE NUCS"/>
    <property type="match status" value="1"/>
</dbReference>
<dbReference type="InterPro" id="IPR048301">
    <property type="entry name" value="NucS_C"/>
</dbReference>
<keyword evidence="10" id="KW-1185">Reference proteome</keyword>
<keyword evidence="4 6" id="KW-0378">Hydrolase</keyword>
<dbReference type="EMBL" id="JBHSOH010000035">
    <property type="protein sequence ID" value="MFC5850017.1"/>
    <property type="molecule type" value="Genomic_DNA"/>
</dbReference>
<gene>
    <name evidence="6 9" type="primary">nucS</name>
    <name evidence="9" type="ORF">ACFPQ6_17075</name>
</gene>
<comment type="subcellular location">
    <subcellularLocation>
        <location evidence="6">Cytoplasm</location>
    </subcellularLocation>
</comment>
<dbReference type="Gene3D" id="2.70.180.20">
    <property type="match status" value="1"/>
</dbReference>
<dbReference type="InterPro" id="IPR049173">
    <property type="entry name" value="NucS_N_sf"/>
</dbReference>
<evidence type="ECO:0000256" key="2">
    <source>
        <dbReference type="ARBA" id="ARBA00022722"/>
    </source>
</evidence>
<dbReference type="Pfam" id="PF01939">
    <property type="entry name" value="NucS_C"/>
    <property type="match status" value="1"/>
</dbReference>
<feature type="domain" description="Endonuclease NucS C-terminal" evidence="7">
    <location>
        <begin position="130"/>
        <end position="237"/>
    </location>
</feature>
<evidence type="ECO:0000256" key="6">
    <source>
        <dbReference type="HAMAP-Rule" id="MF_00722"/>
    </source>
</evidence>
<protein>
    <recommendedName>
        <fullName evidence="6">Endonuclease NucS</fullName>
        <ecNumber evidence="6">3.1.-.-</ecNumber>
    </recommendedName>
</protein>
<comment type="similarity">
    <text evidence="6">Belongs to the NucS endonuclease family.</text>
</comment>
<proteinExistence type="inferred from homology"/>
<dbReference type="Gene3D" id="3.40.1350.10">
    <property type="match status" value="1"/>
</dbReference>
<organism evidence="9 10">
    <name type="scientific">Deinococcus petrolearius</name>
    <dbReference type="NCBI Taxonomy" id="1751295"/>
    <lineage>
        <taxon>Bacteria</taxon>
        <taxon>Thermotogati</taxon>
        <taxon>Deinococcota</taxon>
        <taxon>Deinococci</taxon>
        <taxon>Deinococcales</taxon>
        <taxon>Deinococcaceae</taxon>
        <taxon>Deinococcus</taxon>
    </lineage>
</organism>
<evidence type="ECO:0000256" key="1">
    <source>
        <dbReference type="ARBA" id="ARBA00022490"/>
    </source>
</evidence>
<evidence type="ECO:0000259" key="7">
    <source>
        <dbReference type="Pfam" id="PF01939"/>
    </source>
</evidence>
<dbReference type="InterPro" id="IPR048302">
    <property type="entry name" value="NucS_N"/>
</dbReference>
<evidence type="ECO:0000256" key="3">
    <source>
        <dbReference type="ARBA" id="ARBA00022759"/>
    </source>
</evidence>
<evidence type="ECO:0000259" key="8">
    <source>
        <dbReference type="Pfam" id="PF21003"/>
    </source>
</evidence>
<dbReference type="InterPro" id="IPR011856">
    <property type="entry name" value="tRNA_endonuc-like_dom_sf"/>
</dbReference>